<dbReference type="Pfam" id="PF07534">
    <property type="entry name" value="TLD"/>
    <property type="match status" value="1"/>
</dbReference>
<dbReference type="InterPro" id="IPR006571">
    <property type="entry name" value="TLDc_dom"/>
</dbReference>
<comment type="caution">
    <text evidence="2">The sequence shown here is derived from an EMBL/GenBank/DDBJ whole genome shotgun (WGS) entry which is preliminary data.</text>
</comment>
<proteinExistence type="predicted"/>
<dbReference type="AlphaFoldDB" id="A0AAE8MYQ8"/>
<reference evidence="2" key="1">
    <citation type="submission" date="2018-03" db="EMBL/GenBank/DDBJ databases">
        <authorList>
            <person name="Guldener U."/>
        </authorList>
    </citation>
    <scope>NUCLEOTIDE SEQUENCE</scope>
</reference>
<sequence length="387" mass="43900">MPRRRLNFLPGEAPQNLEAIDCDLLVMAAYDALGIKKYPKQPESRGYIPTGKLRKFIHLMLVTGVAWPQGKLWAEVGEDSGVDRVVDSMMETFSTAAAMSGTPGSTLEHLYRLIPAYFPNIFEGLARLFGEFLSEKRLAVTWLRSAATGPLLEPHWKDTSLGSMIMCDGIIMQLGMFLPRSQLVCGPALVFHSTPGEEVNMAEFESRTNGLKRTVFLIKGKTIPGRRWEGGKTTWQGSLLNVKTPRQEPETRTYGVYLPEPWQTTGEFTYGGQGMVLFRLEPIHEVFPIEGTKEHDYMWFPEPREGRRSMITFGSPGRPRRWQKASWPWPSLAHLGGVSLMVDGGMKNAVFLHDRRHAYSFRPSVLDEKRVVNEVLAVERVEVWRFR</sequence>
<evidence type="ECO:0000313" key="3">
    <source>
        <dbReference type="Proteomes" id="UP001187682"/>
    </source>
</evidence>
<name>A0AAE8MYQ8_9PEZI</name>
<dbReference type="Proteomes" id="UP001187682">
    <property type="component" value="Unassembled WGS sequence"/>
</dbReference>
<dbReference type="PROSITE" id="PS51886">
    <property type="entry name" value="TLDC"/>
    <property type="match status" value="1"/>
</dbReference>
<keyword evidence="3" id="KW-1185">Reference proteome</keyword>
<gene>
    <name evidence="2" type="ORF">DNG_04767</name>
</gene>
<evidence type="ECO:0000259" key="1">
    <source>
        <dbReference type="PROSITE" id="PS51886"/>
    </source>
</evidence>
<protein>
    <recommendedName>
        <fullName evidence="1">TLDc domain-containing protein</fullName>
    </recommendedName>
</protein>
<dbReference type="SMART" id="SM00584">
    <property type="entry name" value="TLDc"/>
    <property type="match status" value="1"/>
</dbReference>
<organism evidence="2 3">
    <name type="scientific">Cephalotrichum gorgonifer</name>
    <dbReference type="NCBI Taxonomy" id="2041049"/>
    <lineage>
        <taxon>Eukaryota</taxon>
        <taxon>Fungi</taxon>
        <taxon>Dikarya</taxon>
        <taxon>Ascomycota</taxon>
        <taxon>Pezizomycotina</taxon>
        <taxon>Sordariomycetes</taxon>
        <taxon>Hypocreomycetidae</taxon>
        <taxon>Microascales</taxon>
        <taxon>Microascaceae</taxon>
        <taxon>Cephalotrichum</taxon>
    </lineage>
</organism>
<feature type="domain" description="TLDc" evidence="1">
    <location>
        <begin position="164"/>
        <end position="387"/>
    </location>
</feature>
<evidence type="ECO:0000313" key="2">
    <source>
        <dbReference type="EMBL" id="SPO02094.1"/>
    </source>
</evidence>
<dbReference type="EMBL" id="ONZQ02000006">
    <property type="protein sequence ID" value="SPO02094.1"/>
    <property type="molecule type" value="Genomic_DNA"/>
</dbReference>
<accession>A0AAE8MYQ8</accession>